<organism evidence="3 4">
    <name type="scientific">Methylomonas methanica</name>
    <dbReference type="NCBI Taxonomy" id="421"/>
    <lineage>
        <taxon>Bacteria</taxon>
        <taxon>Pseudomonadati</taxon>
        <taxon>Pseudomonadota</taxon>
        <taxon>Gammaproteobacteria</taxon>
        <taxon>Methylococcales</taxon>
        <taxon>Methylococcaceae</taxon>
        <taxon>Methylomonas</taxon>
    </lineage>
</organism>
<comment type="caution">
    <text evidence="3">The sequence shown here is derived from an EMBL/GenBank/DDBJ whole genome shotgun (WGS) entry which is preliminary data.</text>
</comment>
<gene>
    <name evidence="3" type="ORF">EDE11_104217</name>
</gene>
<evidence type="ECO:0000313" key="4">
    <source>
        <dbReference type="Proteomes" id="UP000295649"/>
    </source>
</evidence>
<dbReference type="Proteomes" id="UP000295649">
    <property type="component" value="Unassembled WGS sequence"/>
</dbReference>
<protein>
    <submittedName>
        <fullName evidence="3">DDE family transposase</fullName>
    </submittedName>
</protein>
<feature type="domain" description="Transposase IS4-like" evidence="2">
    <location>
        <begin position="3"/>
        <end position="117"/>
    </location>
</feature>
<feature type="region of interest" description="Disordered" evidence="1">
    <location>
        <begin position="56"/>
        <end position="76"/>
    </location>
</feature>
<dbReference type="InterPro" id="IPR002559">
    <property type="entry name" value="Transposase_11"/>
</dbReference>
<evidence type="ECO:0000313" key="3">
    <source>
        <dbReference type="EMBL" id="TCV86273.1"/>
    </source>
</evidence>
<name>A0ABY2CQ46_METMH</name>
<keyword evidence="4" id="KW-1185">Reference proteome</keyword>
<reference evidence="3 4" key="1">
    <citation type="submission" date="2019-03" db="EMBL/GenBank/DDBJ databases">
        <title>Systems level insights into methane cycling in arid and semi-arid ecosystems.</title>
        <authorList>
            <person name="Kalyuzhnaya M."/>
        </authorList>
    </citation>
    <scope>NUCLEOTIDE SEQUENCE [LARGE SCALE GENOMIC DNA]</scope>
    <source>
        <strain evidence="3 4">S-1</strain>
    </source>
</reference>
<accession>A0ABY2CQ46</accession>
<proteinExistence type="predicted"/>
<evidence type="ECO:0000256" key="1">
    <source>
        <dbReference type="SAM" id="MobiDB-lite"/>
    </source>
</evidence>
<dbReference type="EMBL" id="SMCN01000004">
    <property type="protein sequence ID" value="TCV86273.1"/>
    <property type="molecule type" value="Genomic_DNA"/>
</dbReference>
<evidence type="ECO:0000259" key="2">
    <source>
        <dbReference type="Pfam" id="PF01609"/>
    </source>
</evidence>
<sequence>MRKYKVTDACVHDSQALNVLFDSGNTIRDVWADSAYRSEAVEAHLEYQGYRSRIHHKGVRGKPLTDREKQGSSTRSKTRCRVEHVFAWMVQWSGKTVRCIELARSEVSIGFMNLVYNVRSFCAIRRVAAS</sequence>
<dbReference type="Pfam" id="PF01609">
    <property type="entry name" value="DDE_Tnp_1"/>
    <property type="match status" value="1"/>
</dbReference>